<dbReference type="KEGG" id="surl:BI350_14810"/>
<organism evidence="1 2">
    <name type="scientific">Sporosarcina ureilytica</name>
    <dbReference type="NCBI Taxonomy" id="298596"/>
    <lineage>
        <taxon>Bacteria</taxon>
        <taxon>Bacillati</taxon>
        <taxon>Bacillota</taxon>
        <taxon>Bacilli</taxon>
        <taxon>Bacillales</taxon>
        <taxon>Caryophanaceae</taxon>
        <taxon>Sporosarcina</taxon>
    </lineage>
</organism>
<dbReference type="RefSeq" id="WP_075528849.1">
    <property type="nucleotide sequence ID" value="NZ_CP017560.1"/>
</dbReference>
<dbReference type="Proteomes" id="UP000185746">
    <property type="component" value="Chromosome"/>
</dbReference>
<dbReference type="GO" id="GO:0030420">
    <property type="term" value="P:establishment of competence for transformation"/>
    <property type="evidence" value="ECO:0007669"/>
    <property type="project" value="InterPro"/>
</dbReference>
<name>A0A1D8JJ01_9BACL</name>
<sequence length="156" mass="18132">MVKSKAFKVDGVLAIEHYFKNGCKSKIYTVDDILYSEYAPNTLLDKFCMRYASTMEGRRQAASAYLNYPNKTPILIAPYTIGAFPTHSYKSFDNVWIFNHHFHIEIIEKDVTSVTFEGGMTISLNVSKYTLVQQKLRLHTMIDMFRNIENRKEWGL</sequence>
<evidence type="ECO:0008006" key="3">
    <source>
        <dbReference type="Google" id="ProtNLM"/>
    </source>
</evidence>
<accession>A0A1D8JJ01</accession>
<evidence type="ECO:0000313" key="1">
    <source>
        <dbReference type="EMBL" id="AOV08683.1"/>
    </source>
</evidence>
<reference evidence="1 2" key="1">
    <citation type="submission" date="2016-09" db="EMBL/GenBank/DDBJ databases">
        <title>Complete genome sequence of the Lysinibacillus sphaericus LMG 22257, a specie of Bacillus with ureolytic activity that can effectively biodeposit calcium carbonate.</title>
        <authorList>
            <person name="Yan W."/>
        </authorList>
    </citation>
    <scope>NUCLEOTIDE SEQUENCE [LARGE SCALE GENOMIC DNA]</scope>
    <source>
        <strain evidence="1 2">LMG 22257</strain>
    </source>
</reference>
<evidence type="ECO:0000313" key="2">
    <source>
        <dbReference type="Proteomes" id="UP000185746"/>
    </source>
</evidence>
<dbReference type="EMBL" id="CP017560">
    <property type="protein sequence ID" value="AOV08683.1"/>
    <property type="molecule type" value="Genomic_DNA"/>
</dbReference>
<dbReference type="Pfam" id="PF06338">
    <property type="entry name" value="ComK"/>
    <property type="match status" value="1"/>
</dbReference>
<dbReference type="InterPro" id="IPR010461">
    <property type="entry name" value="ComK"/>
</dbReference>
<gene>
    <name evidence="1" type="ORF">BI350_14810</name>
</gene>
<keyword evidence="2" id="KW-1185">Reference proteome</keyword>
<dbReference type="AlphaFoldDB" id="A0A1D8JJ01"/>
<proteinExistence type="predicted"/>
<protein>
    <recommendedName>
        <fullName evidence="3">Competence protein</fullName>
    </recommendedName>
</protein>